<gene>
    <name evidence="3" type="ORF">SOP96_10170</name>
</gene>
<evidence type="ECO:0000256" key="2">
    <source>
        <dbReference type="SAM" id="SignalP"/>
    </source>
</evidence>
<feature type="compositionally biased region" description="Low complexity" evidence="1">
    <location>
        <begin position="278"/>
        <end position="290"/>
    </location>
</feature>
<protein>
    <submittedName>
        <fullName evidence="3">Uncharacterized protein</fullName>
    </submittedName>
</protein>
<feature type="region of interest" description="Disordered" evidence="1">
    <location>
        <begin position="231"/>
        <end position="297"/>
    </location>
</feature>
<comment type="caution">
    <text evidence="3">The sequence shown here is derived from an EMBL/GenBank/DDBJ whole genome shotgun (WGS) entry which is preliminary data.</text>
</comment>
<feature type="compositionally biased region" description="Polar residues" evidence="1">
    <location>
        <begin position="259"/>
        <end position="269"/>
    </location>
</feature>
<evidence type="ECO:0000313" key="3">
    <source>
        <dbReference type="EMBL" id="MEC3876077.1"/>
    </source>
</evidence>
<proteinExistence type="predicted"/>
<accession>A0ABU6HSQ5</accession>
<name>A0ABU6HSQ5_9FLAO</name>
<dbReference type="RefSeq" id="WP_326320876.1">
    <property type="nucleotide sequence ID" value="NZ_JAYLAA010000038.1"/>
</dbReference>
<organism evidence="3 4">
    <name type="scientific">Chryseobacterium salviniae</name>
    <dbReference type="NCBI Taxonomy" id="3101750"/>
    <lineage>
        <taxon>Bacteria</taxon>
        <taxon>Pseudomonadati</taxon>
        <taxon>Bacteroidota</taxon>
        <taxon>Flavobacteriia</taxon>
        <taxon>Flavobacteriales</taxon>
        <taxon>Weeksellaceae</taxon>
        <taxon>Chryseobacterium group</taxon>
        <taxon>Chryseobacterium</taxon>
    </lineage>
</organism>
<evidence type="ECO:0000256" key="1">
    <source>
        <dbReference type="SAM" id="MobiDB-lite"/>
    </source>
</evidence>
<evidence type="ECO:0000313" key="4">
    <source>
        <dbReference type="Proteomes" id="UP001348397"/>
    </source>
</evidence>
<dbReference type="PROSITE" id="PS51257">
    <property type="entry name" value="PROKAR_LIPOPROTEIN"/>
    <property type="match status" value="1"/>
</dbReference>
<keyword evidence="2" id="KW-0732">Signal</keyword>
<keyword evidence="4" id="KW-1185">Reference proteome</keyword>
<reference evidence="3 4" key="1">
    <citation type="submission" date="2024-01" db="EMBL/GenBank/DDBJ databases">
        <title>Chryseobacterium sp. T9W2-O.</title>
        <authorList>
            <person name="Maltman C."/>
        </authorList>
    </citation>
    <scope>NUCLEOTIDE SEQUENCE [LARGE SCALE GENOMIC DNA]</scope>
    <source>
        <strain evidence="3 4">T9W2-O</strain>
    </source>
</reference>
<feature type="signal peptide" evidence="2">
    <location>
        <begin position="1"/>
        <end position="19"/>
    </location>
</feature>
<sequence>MMRKISWLFLLTVFLTLFSCRNDVFPEQDMNSINSSKFQLTSKRISLNESKHKVKLLPELEKAKHGFEAKNTAGKVVQYGDGISIDTEDVVYIEYGPYHTYTFKINRDNAPADAPVENLILSLEPDGTYKELVKTYNLTQNDWHELSLGNGIDLTGKTTTVEVAKGTYHQALAKGAGSGCYYESQQVYQACCHGVHGEGNIGDWGNCTCTGAGLPKMYTIEILVCPPEPGAPTGGWVPTPSSPTAPTGGGEPVDGGNSSGSQTNPTDPNTVEGAQEELGGAPTLPNLGLPPNNPCEKANQANIKAKELLNQAKINAAITTAGATVATDPFEKGFNFGTKDDGSYTTGDIKVGTESGINLPPTDYEFTVTGSLHTHNGDAYECFSPNDFYIFQTANKYNANFSTAFVLGSSGGMYNVFITDLAKFKNFKNNYPKADYIDGAAWKEGSSIEIDFKKVKRHFEKQGKTDDEAFALAQAYVLRKYDTGMSISIKQTDGGFKTLFVKESKDPNDLNETIYEQTTDCNL</sequence>
<feature type="chain" id="PRO_5045805162" evidence="2">
    <location>
        <begin position="20"/>
        <end position="523"/>
    </location>
</feature>
<dbReference type="Proteomes" id="UP001348397">
    <property type="component" value="Unassembled WGS sequence"/>
</dbReference>
<dbReference type="EMBL" id="JAYLAA010000038">
    <property type="protein sequence ID" value="MEC3876077.1"/>
    <property type="molecule type" value="Genomic_DNA"/>
</dbReference>